<name>A0ABW4NG71_9SPHN</name>
<accession>A0ABW4NG71</accession>
<protein>
    <submittedName>
        <fullName evidence="1">Uncharacterized protein</fullName>
    </submittedName>
</protein>
<evidence type="ECO:0000313" key="2">
    <source>
        <dbReference type="Proteomes" id="UP001597283"/>
    </source>
</evidence>
<comment type="caution">
    <text evidence="1">The sequence shown here is derived from an EMBL/GenBank/DDBJ whole genome shotgun (WGS) entry which is preliminary data.</text>
</comment>
<dbReference type="Proteomes" id="UP001597283">
    <property type="component" value="Unassembled WGS sequence"/>
</dbReference>
<dbReference type="EMBL" id="JBHUFC010000008">
    <property type="protein sequence ID" value="MFD1789137.1"/>
    <property type="molecule type" value="Genomic_DNA"/>
</dbReference>
<keyword evidence="2" id="KW-1185">Reference proteome</keyword>
<reference evidence="2" key="1">
    <citation type="journal article" date="2019" name="Int. J. Syst. Evol. Microbiol.">
        <title>The Global Catalogue of Microorganisms (GCM) 10K type strain sequencing project: providing services to taxonomists for standard genome sequencing and annotation.</title>
        <authorList>
            <consortium name="The Broad Institute Genomics Platform"/>
            <consortium name="The Broad Institute Genome Sequencing Center for Infectious Disease"/>
            <person name="Wu L."/>
            <person name="Ma J."/>
        </authorList>
    </citation>
    <scope>NUCLEOTIDE SEQUENCE [LARGE SCALE GENOMIC DNA]</scope>
    <source>
        <strain evidence="2">Q85</strain>
    </source>
</reference>
<evidence type="ECO:0000313" key="1">
    <source>
        <dbReference type="EMBL" id="MFD1789137.1"/>
    </source>
</evidence>
<dbReference type="RefSeq" id="WP_125962618.1">
    <property type="nucleotide sequence ID" value="NZ_JBHUFC010000008.1"/>
</dbReference>
<gene>
    <name evidence="1" type="ORF">ACFSC3_16365</name>
</gene>
<organism evidence="1 2">
    <name type="scientific">Sphingomonas floccifaciens</name>
    <dbReference type="NCBI Taxonomy" id="1844115"/>
    <lineage>
        <taxon>Bacteria</taxon>
        <taxon>Pseudomonadati</taxon>
        <taxon>Pseudomonadota</taxon>
        <taxon>Alphaproteobacteria</taxon>
        <taxon>Sphingomonadales</taxon>
        <taxon>Sphingomonadaceae</taxon>
        <taxon>Sphingomonas</taxon>
    </lineage>
</organism>
<sequence length="105" mass="12027">MTNTYMALALSLAGQSLGYPVYVHVEEGVCHFQIQDMVMSKEREVRDWLRELPDKQRKIDLVSDDKRAASCVRKAEAIVRRSGFFHIAVRRGTMNDYPDGLRPGK</sequence>
<proteinExistence type="predicted"/>